<keyword evidence="10" id="KW-0479">Metal-binding</keyword>
<evidence type="ECO:0000256" key="3">
    <source>
        <dbReference type="ARBA" id="ARBA00004906"/>
    </source>
</evidence>
<evidence type="ECO:0000256" key="10">
    <source>
        <dbReference type="ARBA" id="ARBA00022723"/>
    </source>
</evidence>
<feature type="domain" description="RING-type" evidence="21">
    <location>
        <begin position="306"/>
        <end position="354"/>
    </location>
</feature>
<evidence type="ECO:0000256" key="5">
    <source>
        <dbReference type="ARBA" id="ARBA00012483"/>
    </source>
</evidence>
<evidence type="ECO:0000256" key="19">
    <source>
        <dbReference type="PROSITE-ProRule" id="PRU00175"/>
    </source>
</evidence>
<dbReference type="FunFam" id="3.30.40.10:FF:000671">
    <property type="entry name" value="Unplaced genomic scaffold supercont2.18, whole genome shotgun sequence"/>
    <property type="match status" value="1"/>
</dbReference>
<dbReference type="Proteomes" id="UP000827549">
    <property type="component" value="Chromosome 2"/>
</dbReference>
<keyword evidence="16" id="KW-0472">Membrane</keyword>
<dbReference type="GO" id="GO:0008270">
    <property type="term" value="F:zinc ion binding"/>
    <property type="evidence" value="ECO:0007669"/>
    <property type="project" value="UniProtKB-KW"/>
</dbReference>
<evidence type="ECO:0000256" key="13">
    <source>
        <dbReference type="ARBA" id="ARBA00022833"/>
    </source>
</evidence>
<reference evidence="22" key="1">
    <citation type="submission" date="2023-10" db="EMBL/GenBank/DDBJ databases">
        <authorList>
            <person name="Noh H."/>
        </authorList>
    </citation>
    <scope>NUCLEOTIDE SEQUENCE</scope>
    <source>
        <strain evidence="22">DUCC4014</strain>
    </source>
</reference>
<dbReference type="PROSITE" id="PS50089">
    <property type="entry name" value="ZF_RING_2"/>
    <property type="match status" value="1"/>
</dbReference>
<protein>
    <recommendedName>
        <fullName evidence="5">RING-type E3 ubiquitin transferase</fullName>
        <ecNumber evidence="5">2.3.2.27</ecNumber>
    </recommendedName>
    <alternativeName>
        <fullName evidence="18">Peroxin-10</fullName>
    </alternativeName>
</protein>
<evidence type="ECO:0000256" key="1">
    <source>
        <dbReference type="ARBA" id="ARBA00000900"/>
    </source>
</evidence>
<evidence type="ECO:0000256" key="18">
    <source>
        <dbReference type="ARBA" id="ARBA00041230"/>
    </source>
</evidence>
<name>A0AAF1BP60_9TREE</name>
<evidence type="ECO:0000256" key="2">
    <source>
        <dbReference type="ARBA" id="ARBA00004585"/>
    </source>
</evidence>
<evidence type="ECO:0000256" key="12">
    <source>
        <dbReference type="ARBA" id="ARBA00022786"/>
    </source>
</evidence>
<dbReference type="SMART" id="SM00184">
    <property type="entry name" value="RING"/>
    <property type="match status" value="1"/>
</dbReference>
<dbReference type="InterPro" id="IPR006845">
    <property type="entry name" value="Pex_N"/>
</dbReference>
<organism evidence="22 23">
    <name type="scientific">Vanrija pseudolonga</name>
    <dbReference type="NCBI Taxonomy" id="143232"/>
    <lineage>
        <taxon>Eukaryota</taxon>
        <taxon>Fungi</taxon>
        <taxon>Dikarya</taxon>
        <taxon>Basidiomycota</taxon>
        <taxon>Agaricomycotina</taxon>
        <taxon>Tremellomycetes</taxon>
        <taxon>Trichosporonales</taxon>
        <taxon>Trichosporonaceae</taxon>
        <taxon>Vanrija</taxon>
    </lineage>
</organism>
<keyword evidence="11 19" id="KW-0863">Zinc-finger</keyword>
<dbReference type="PROSITE" id="PS00518">
    <property type="entry name" value="ZF_RING_1"/>
    <property type="match status" value="1"/>
</dbReference>
<keyword evidence="23" id="KW-1185">Reference proteome</keyword>
<dbReference type="Pfam" id="PF04757">
    <property type="entry name" value="Pex2_Pex12"/>
    <property type="match status" value="1"/>
</dbReference>
<evidence type="ECO:0000256" key="16">
    <source>
        <dbReference type="ARBA" id="ARBA00023136"/>
    </source>
</evidence>
<dbReference type="GeneID" id="87805700"/>
<evidence type="ECO:0000256" key="4">
    <source>
        <dbReference type="ARBA" id="ARBA00008704"/>
    </source>
</evidence>
<dbReference type="PANTHER" id="PTHR23350:SF0">
    <property type="entry name" value="PEROXISOME BIOGENESIS FACTOR 10"/>
    <property type="match status" value="1"/>
</dbReference>
<dbReference type="Pfam" id="PF13639">
    <property type="entry name" value="zf-RING_2"/>
    <property type="match status" value="1"/>
</dbReference>
<accession>A0AAF1BP60</accession>
<evidence type="ECO:0000259" key="21">
    <source>
        <dbReference type="PROSITE" id="PS50089"/>
    </source>
</evidence>
<evidence type="ECO:0000256" key="15">
    <source>
        <dbReference type="ARBA" id="ARBA00022989"/>
    </source>
</evidence>
<keyword evidence="7" id="KW-0962">Peroxisome biogenesis</keyword>
<evidence type="ECO:0000256" key="11">
    <source>
        <dbReference type="ARBA" id="ARBA00022771"/>
    </source>
</evidence>
<keyword evidence="6" id="KW-0813">Transport</keyword>
<dbReference type="InterPro" id="IPR013083">
    <property type="entry name" value="Znf_RING/FYVE/PHD"/>
</dbReference>
<proteinExistence type="inferred from homology"/>
<dbReference type="InterPro" id="IPR017907">
    <property type="entry name" value="Znf_RING_CS"/>
</dbReference>
<comment type="catalytic activity">
    <reaction evidence="1">
        <text>S-ubiquitinyl-[E2 ubiquitin-conjugating enzyme]-L-cysteine + [acceptor protein]-L-lysine = [E2 ubiquitin-conjugating enzyme]-L-cysteine + N(6)-ubiquitinyl-[acceptor protein]-L-lysine.</text>
        <dbReference type="EC" id="2.3.2.27"/>
    </reaction>
</comment>
<evidence type="ECO:0000256" key="17">
    <source>
        <dbReference type="ARBA" id="ARBA00023140"/>
    </source>
</evidence>
<feature type="region of interest" description="Disordered" evidence="20">
    <location>
        <begin position="1"/>
        <end position="42"/>
    </location>
</feature>
<feature type="region of interest" description="Disordered" evidence="20">
    <location>
        <begin position="248"/>
        <end position="269"/>
    </location>
</feature>
<dbReference type="InterPro" id="IPR025654">
    <property type="entry name" value="PEX2/10"/>
</dbReference>
<dbReference type="RefSeq" id="XP_062624945.1">
    <property type="nucleotide sequence ID" value="XM_062768961.1"/>
</dbReference>
<dbReference type="GO" id="GO:0061630">
    <property type="term" value="F:ubiquitin protein ligase activity"/>
    <property type="evidence" value="ECO:0007669"/>
    <property type="project" value="UniProtKB-EC"/>
</dbReference>
<dbReference type="PANTHER" id="PTHR23350">
    <property type="entry name" value="PEROXISOME ASSEMBLY PROTEIN 10"/>
    <property type="match status" value="1"/>
</dbReference>
<evidence type="ECO:0000313" key="23">
    <source>
        <dbReference type="Proteomes" id="UP000827549"/>
    </source>
</evidence>
<dbReference type="SUPFAM" id="SSF57850">
    <property type="entry name" value="RING/U-box"/>
    <property type="match status" value="1"/>
</dbReference>
<gene>
    <name evidence="22" type="primary">PEX10</name>
    <name evidence="22" type="ORF">LOC62_02G002452</name>
</gene>
<keyword evidence="12" id="KW-0833">Ubl conjugation pathway</keyword>
<sequence>MENHTRSAASTTHQASMAAGPTVLPGLGGHAAPPDPYARLEPDPASQAQILRSHQRDVSQVGRLTELVSELLRSAAGTRWLAARQTIVDLAVRAVYLLLTFGRGYQTLGEEYTDVLPTVRSRQLPPSRRRRLLTILLLLLPSAITSPMALNHLRGDGSPPTTRWGKAKARLVRFLESPLGQSLPEIHLVLFMFGGKFYEMGRRLTGLSYISAAAPRPPEARPPSYEPLGLLMALPLIYRLFPRPDPVSASPPLTPTREKPKEKVVLGGTLPGTQGDDSVVVTSDVDYDEPNTYLTEEARDLPERQCTLCLESRGTGEGSGGTVAVTECGHIFCWGCLGGLDKAGTSFMECPLCRQALRMERLVAAYNL</sequence>
<evidence type="ECO:0000313" key="22">
    <source>
        <dbReference type="EMBL" id="WOO78913.1"/>
    </source>
</evidence>
<dbReference type="GO" id="GO:0016567">
    <property type="term" value="P:protein ubiquitination"/>
    <property type="evidence" value="ECO:0007669"/>
    <property type="project" value="UniProtKB-ARBA"/>
</dbReference>
<evidence type="ECO:0000256" key="9">
    <source>
        <dbReference type="ARBA" id="ARBA00022692"/>
    </source>
</evidence>
<dbReference type="AlphaFoldDB" id="A0AAF1BP60"/>
<evidence type="ECO:0000256" key="8">
    <source>
        <dbReference type="ARBA" id="ARBA00022679"/>
    </source>
</evidence>
<comment type="subcellular location">
    <subcellularLocation>
        <location evidence="2">Peroxisome membrane</location>
        <topology evidence="2">Multi-pass membrane protein</topology>
    </subcellularLocation>
</comment>
<comment type="pathway">
    <text evidence="3">Protein modification; protein ubiquitination.</text>
</comment>
<dbReference type="InterPro" id="IPR001841">
    <property type="entry name" value="Znf_RING"/>
</dbReference>
<feature type="compositionally biased region" description="Polar residues" evidence="20">
    <location>
        <begin position="1"/>
        <end position="15"/>
    </location>
</feature>
<evidence type="ECO:0000256" key="6">
    <source>
        <dbReference type="ARBA" id="ARBA00022448"/>
    </source>
</evidence>
<evidence type="ECO:0000256" key="20">
    <source>
        <dbReference type="SAM" id="MobiDB-lite"/>
    </source>
</evidence>
<keyword evidence="13" id="KW-0862">Zinc</keyword>
<keyword evidence="15" id="KW-1133">Transmembrane helix</keyword>
<dbReference type="EC" id="2.3.2.27" evidence="5"/>
<keyword evidence="14" id="KW-0653">Protein transport</keyword>
<keyword evidence="8" id="KW-0808">Transferase</keyword>
<dbReference type="Gene3D" id="3.30.40.10">
    <property type="entry name" value="Zinc/RING finger domain, C3HC4 (zinc finger)"/>
    <property type="match status" value="1"/>
</dbReference>
<comment type="similarity">
    <text evidence="4">Belongs to the pex2/pex10/pex12 family.</text>
</comment>
<dbReference type="EMBL" id="CP086715">
    <property type="protein sequence ID" value="WOO78913.1"/>
    <property type="molecule type" value="Genomic_DNA"/>
</dbReference>
<keyword evidence="17" id="KW-0576">Peroxisome</keyword>
<keyword evidence="9" id="KW-0812">Transmembrane</keyword>
<dbReference type="GO" id="GO:0016562">
    <property type="term" value="P:protein import into peroxisome matrix, receptor recycling"/>
    <property type="evidence" value="ECO:0007669"/>
    <property type="project" value="UniProtKB-ARBA"/>
</dbReference>
<evidence type="ECO:0000256" key="14">
    <source>
        <dbReference type="ARBA" id="ARBA00022927"/>
    </source>
</evidence>
<dbReference type="GO" id="GO:0005778">
    <property type="term" value="C:peroxisomal membrane"/>
    <property type="evidence" value="ECO:0007669"/>
    <property type="project" value="UniProtKB-SubCell"/>
</dbReference>
<evidence type="ECO:0000256" key="7">
    <source>
        <dbReference type="ARBA" id="ARBA00022593"/>
    </source>
</evidence>